<reference evidence="2" key="1">
    <citation type="journal article" date="2019" name="Int. J. Syst. Evol. Microbiol.">
        <title>The Global Catalogue of Microorganisms (GCM) 10K type strain sequencing project: providing services to taxonomists for standard genome sequencing and annotation.</title>
        <authorList>
            <consortium name="The Broad Institute Genomics Platform"/>
            <consortium name="The Broad Institute Genome Sequencing Center for Infectious Disease"/>
            <person name="Wu L."/>
            <person name="Ma J."/>
        </authorList>
    </citation>
    <scope>NUCLEOTIDE SEQUENCE [LARGE SCALE GENOMIC DNA]</scope>
    <source>
        <strain evidence="2">JCM 17939</strain>
    </source>
</reference>
<organism evidence="1 2">
    <name type="scientific">Actinoallomurus vinaceus</name>
    <dbReference type="NCBI Taxonomy" id="1080074"/>
    <lineage>
        <taxon>Bacteria</taxon>
        <taxon>Bacillati</taxon>
        <taxon>Actinomycetota</taxon>
        <taxon>Actinomycetes</taxon>
        <taxon>Streptosporangiales</taxon>
        <taxon>Thermomonosporaceae</taxon>
        <taxon>Actinoallomurus</taxon>
    </lineage>
</organism>
<dbReference type="EMBL" id="BAABHK010000002">
    <property type="protein sequence ID" value="GAA4623287.1"/>
    <property type="molecule type" value="Genomic_DNA"/>
</dbReference>
<keyword evidence="2" id="KW-1185">Reference proteome</keyword>
<name>A0ABP8U8U8_9ACTN</name>
<gene>
    <name evidence="1" type="ORF">GCM10023196_018890</name>
</gene>
<sequence length="148" mass="15756">MCRLGRLGGEFPYRVGMPGDDSTIGDDPLVDGMALSLRLRRDFTVTDADHLLTAARRIYRELDPDTSAAEAAGTVSCAADALFVILEHAGLLGDAADDRLSGHAVDGLAVGGWRAQIVVDEPAPLSPEPRSDCLRGDVFALSPRDHED</sequence>
<dbReference type="Proteomes" id="UP001501442">
    <property type="component" value="Unassembled WGS sequence"/>
</dbReference>
<evidence type="ECO:0000313" key="1">
    <source>
        <dbReference type="EMBL" id="GAA4623287.1"/>
    </source>
</evidence>
<protein>
    <submittedName>
        <fullName evidence="1">Uncharacterized protein</fullName>
    </submittedName>
</protein>
<comment type="caution">
    <text evidence="1">The sequence shown here is derived from an EMBL/GenBank/DDBJ whole genome shotgun (WGS) entry which is preliminary data.</text>
</comment>
<proteinExistence type="predicted"/>
<evidence type="ECO:0000313" key="2">
    <source>
        <dbReference type="Proteomes" id="UP001501442"/>
    </source>
</evidence>
<accession>A0ABP8U8U8</accession>